<feature type="domain" description="Rhodanese" evidence="3">
    <location>
        <begin position="165"/>
        <end position="273"/>
    </location>
</feature>
<organism evidence="4 5">
    <name type="scientific">Sphingobacterium multivorum</name>
    <dbReference type="NCBI Taxonomy" id="28454"/>
    <lineage>
        <taxon>Bacteria</taxon>
        <taxon>Pseudomonadati</taxon>
        <taxon>Bacteroidota</taxon>
        <taxon>Sphingobacteriia</taxon>
        <taxon>Sphingobacteriales</taxon>
        <taxon>Sphingobacteriaceae</taxon>
        <taxon>Sphingobacterium</taxon>
    </lineage>
</organism>
<accession>A0A2X2IUL6</accession>
<dbReference type="RefSeq" id="WP_112373645.1">
    <property type="nucleotide sequence ID" value="NZ_CP069793.1"/>
</dbReference>
<dbReference type="InterPro" id="IPR045078">
    <property type="entry name" value="TST/MPST-like"/>
</dbReference>
<keyword evidence="2" id="KW-0677">Repeat</keyword>
<dbReference type="InterPro" id="IPR036873">
    <property type="entry name" value="Rhodanese-like_dom_sf"/>
</dbReference>
<dbReference type="PANTHER" id="PTHR11364:SF27">
    <property type="entry name" value="SULFURTRANSFERASE"/>
    <property type="match status" value="1"/>
</dbReference>
<dbReference type="Gene3D" id="3.40.250.10">
    <property type="entry name" value="Rhodanese-like domain"/>
    <property type="match status" value="2"/>
</dbReference>
<dbReference type="GO" id="GO:0016784">
    <property type="term" value="F:3-mercaptopyruvate sulfurtransferase activity"/>
    <property type="evidence" value="ECO:0007669"/>
    <property type="project" value="UniProtKB-EC"/>
</dbReference>
<dbReference type="SUPFAM" id="SSF52821">
    <property type="entry name" value="Rhodanese/Cell cycle control phosphatase"/>
    <property type="match status" value="2"/>
</dbReference>
<dbReference type="EC" id="2.8.1.2" evidence="4"/>
<dbReference type="PANTHER" id="PTHR11364">
    <property type="entry name" value="THIOSULFATE SULFERTANSFERASE"/>
    <property type="match status" value="1"/>
</dbReference>
<name>A0A2X2IUL6_SPHMU</name>
<dbReference type="CDD" id="cd01449">
    <property type="entry name" value="TST_Repeat_2"/>
    <property type="match status" value="1"/>
</dbReference>
<dbReference type="CDD" id="cd01448">
    <property type="entry name" value="TST_Repeat_1"/>
    <property type="match status" value="1"/>
</dbReference>
<dbReference type="GeneID" id="97179174"/>
<sequence>MSFKSALINPTELLESLGQHTDIVLLDCTIDKVGQSIKDAKFEVLPHSQFFDIEGKLSDSTSKLPHTLVSAEVFEREMQRLGINQDSTVVLYDRWGVYSSPRAWWMFKVMGFEQVFILNGGVPAWKKSKLPLVDQYAAAVKPGNFKAQFQANHYADKEYILTHYRDAQVNIFDARSKGRFSGLVAEPRKGLHGGHIPHSKNLPFEELFDGIVYKPLDELKQQFDHFNTTGNEYVFSCGSGITASILAFASHLVGHEQIRVYDGSWSEWGREELNLPIEK</sequence>
<dbReference type="PROSITE" id="PS50206">
    <property type="entry name" value="RHODANESE_3"/>
    <property type="match status" value="2"/>
</dbReference>
<evidence type="ECO:0000256" key="2">
    <source>
        <dbReference type="ARBA" id="ARBA00022737"/>
    </source>
</evidence>
<protein>
    <submittedName>
        <fullName evidence="4">3-mercaptopyruvate sulfurtransferase</fullName>
        <ecNumber evidence="4">2.8.1.2</ecNumber>
    </submittedName>
</protein>
<evidence type="ECO:0000313" key="5">
    <source>
        <dbReference type="Proteomes" id="UP000251241"/>
    </source>
</evidence>
<dbReference type="SMART" id="SM00450">
    <property type="entry name" value="RHOD"/>
    <property type="match status" value="2"/>
</dbReference>
<proteinExistence type="predicted"/>
<gene>
    <name evidence="4" type="primary">sseA</name>
    <name evidence="4" type="ORF">NCTC11343_00350</name>
</gene>
<dbReference type="Pfam" id="PF00581">
    <property type="entry name" value="Rhodanese"/>
    <property type="match status" value="2"/>
</dbReference>
<keyword evidence="1 4" id="KW-0808">Transferase</keyword>
<evidence type="ECO:0000256" key="1">
    <source>
        <dbReference type="ARBA" id="ARBA00022679"/>
    </source>
</evidence>
<keyword evidence="4" id="KW-0670">Pyruvate</keyword>
<dbReference type="AlphaFoldDB" id="A0A2X2IUL6"/>
<dbReference type="GO" id="GO:0004792">
    <property type="term" value="F:thiosulfate-cyanide sulfurtransferase activity"/>
    <property type="evidence" value="ECO:0007669"/>
    <property type="project" value="TreeGrafter"/>
</dbReference>
<reference evidence="4 5" key="1">
    <citation type="submission" date="2018-06" db="EMBL/GenBank/DDBJ databases">
        <authorList>
            <consortium name="Pathogen Informatics"/>
            <person name="Doyle S."/>
        </authorList>
    </citation>
    <scope>NUCLEOTIDE SEQUENCE [LARGE SCALE GENOMIC DNA]</scope>
    <source>
        <strain evidence="4 5">NCTC11343</strain>
    </source>
</reference>
<feature type="domain" description="Rhodanese" evidence="3">
    <location>
        <begin position="19"/>
        <end position="134"/>
    </location>
</feature>
<evidence type="ECO:0000259" key="3">
    <source>
        <dbReference type="PROSITE" id="PS50206"/>
    </source>
</evidence>
<dbReference type="InterPro" id="IPR001763">
    <property type="entry name" value="Rhodanese-like_dom"/>
</dbReference>
<dbReference type="EMBL" id="UAUU01000002">
    <property type="protein sequence ID" value="SPZ83831.1"/>
    <property type="molecule type" value="Genomic_DNA"/>
</dbReference>
<evidence type="ECO:0000313" key="4">
    <source>
        <dbReference type="EMBL" id="SPZ83831.1"/>
    </source>
</evidence>
<dbReference type="Proteomes" id="UP000251241">
    <property type="component" value="Unassembled WGS sequence"/>
</dbReference>